<name>A0ABR0E1V7_ZASCE</name>
<keyword evidence="1" id="KW-0472">Membrane</keyword>
<evidence type="ECO:0000313" key="3">
    <source>
        <dbReference type="Proteomes" id="UP001305779"/>
    </source>
</evidence>
<proteinExistence type="predicted"/>
<feature type="transmembrane region" description="Helical" evidence="1">
    <location>
        <begin position="110"/>
        <end position="133"/>
    </location>
</feature>
<comment type="caution">
    <text evidence="2">The sequence shown here is derived from an EMBL/GenBank/DDBJ whole genome shotgun (WGS) entry which is preliminary data.</text>
</comment>
<keyword evidence="1" id="KW-1133">Transmembrane helix</keyword>
<evidence type="ECO:0000256" key="1">
    <source>
        <dbReference type="SAM" id="Phobius"/>
    </source>
</evidence>
<accession>A0ABR0E1V7</accession>
<reference evidence="2 3" key="1">
    <citation type="journal article" date="2023" name="G3 (Bethesda)">
        <title>A chromosome-level genome assembly of Zasmidium syzygii isolated from banana leaves.</title>
        <authorList>
            <person name="van Westerhoven A.C."/>
            <person name="Mehrabi R."/>
            <person name="Talebi R."/>
            <person name="Steentjes M.B.F."/>
            <person name="Corcolon B."/>
            <person name="Chong P.A."/>
            <person name="Kema G.H.J."/>
            <person name="Seidl M.F."/>
        </authorList>
    </citation>
    <scope>NUCLEOTIDE SEQUENCE [LARGE SCALE GENOMIC DNA]</scope>
    <source>
        <strain evidence="2 3">P124</strain>
    </source>
</reference>
<feature type="transmembrane region" description="Helical" evidence="1">
    <location>
        <begin position="52"/>
        <end position="73"/>
    </location>
</feature>
<keyword evidence="3" id="KW-1185">Reference proteome</keyword>
<dbReference type="EMBL" id="JAXOVC010000012">
    <property type="protein sequence ID" value="KAK4495392.1"/>
    <property type="molecule type" value="Genomic_DNA"/>
</dbReference>
<organism evidence="2 3">
    <name type="scientific">Zasmidium cellare</name>
    <name type="common">Wine cellar mold</name>
    <name type="synonym">Racodium cellare</name>
    <dbReference type="NCBI Taxonomy" id="395010"/>
    <lineage>
        <taxon>Eukaryota</taxon>
        <taxon>Fungi</taxon>
        <taxon>Dikarya</taxon>
        <taxon>Ascomycota</taxon>
        <taxon>Pezizomycotina</taxon>
        <taxon>Dothideomycetes</taxon>
        <taxon>Dothideomycetidae</taxon>
        <taxon>Mycosphaerellales</taxon>
        <taxon>Mycosphaerellaceae</taxon>
        <taxon>Zasmidium</taxon>
    </lineage>
</organism>
<sequence>MNATEQAIALCETVKDNFGDLIAGLNDIQCDALPSHLMEYLKDNPGTTAMELALLLVTFLPGVIATPALLALGFGPLGPMADQRLGWLAATVQSIVGTPLPFRVLQSAAIGGWALAVVNWVIQGAIVVSGGVMEMLTWRGGNKTEV</sequence>
<evidence type="ECO:0000313" key="2">
    <source>
        <dbReference type="EMBL" id="KAK4495392.1"/>
    </source>
</evidence>
<dbReference type="Proteomes" id="UP001305779">
    <property type="component" value="Unassembled WGS sequence"/>
</dbReference>
<keyword evidence="1" id="KW-0812">Transmembrane</keyword>
<protein>
    <submittedName>
        <fullName evidence="2">Uncharacterized protein</fullName>
    </submittedName>
</protein>
<gene>
    <name evidence="2" type="ORF">PRZ48_013723</name>
</gene>